<keyword evidence="2" id="KW-1185">Reference proteome</keyword>
<organism evidence="1 2">
    <name type="scientific">Dryococelus australis</name>
    <dbReference type="NCBI Taxonomy" id="614101"/>
    <lineage>
        <taxon>Eukaryota</taxon>
        <taxon>Metazoa</taxon>
        <taxon>Ecdysozoa</taxon>
        <taxon>Arthropoda</taxon>
        <taxon>Hexapoda</taxon>
        <taxon>Insecta</taxon>
        <taxon>Pterygota</taxon>
        <taxon>Neoptera</taxon>
        <taxon>Polyneoptera</taxon>
        <taxon>Phasmatodea</taxon>
        <taxon>Verophasmatodea</taxon>
        <taxon>Anareolatae</taxon>
        <taxon>Phasmatidae</taxon>
        <taxon>Eurycanthinae</taxon>
        <taxon>Dryococelus</taxon>
    </lineage>
</organism>
<accession>A0ABQ9IAQ7</accession>
<evidence type="ECO:0000313" key="2">
    <source>
        <dbReference type="Proteomes" id="UP001159363"/>
    </source>
</evidence>
<sequence length="217" mass="24452">MFLLLFIPPSQYLCEYLYDIVEFVQSVDDKSITVNYFKALNPSAVQKIHCQAIKLSEHCSKSHTLGSKLSDLCKSFVLLKDVFFFEKTSAELSQLSKQGQVQLTSMFNLEKSCQLIDSDAGKDFISSLGQLFDPRNLVQSDLGHNFCKLMSKLPLHRELPTSKVVEPRSAFRESICSICKEGKDTDVIVVLLSLKTEFPCFVNAAIKSLWIPVNNVD</sequence>
<name>A0ABQ9IAQ7_9NEOP</name>
<evidence type="ECO:0000313" key="1">
    <source>
        <dbReference type="EMBL" id="KAJ8893379.1"/>
    </source>
</evidence>
<protein>
    <submittedName>
        <fullName evidence="1">Uncharacterized protein</fullName>
    </submittedName>
</protein>
<gene>
    <name evidence="1" type="ORF">PR048_005970</name>
</gene>
<dbReference type="Proteomes" id="UP001159363">
    <property type="component" value="Chromosome 2"/>
</dbReference>
<comment type="caution">
    <text evidence="1">The sequence shown here is derived from an EMBL/GenBank/DDBJ whole genome shotgun (WGS) entry which is preliminary data.</text>
</comment>
<proteinExistence type="predicted"/>
<dbReference type="EMBL" id="JARBHB010000002">
    <property type="protein sequence ID" value="KAJ8893379.1"/>
    <property type="molecule type" value="Genomic_DNA"/>
</dbReference>
<reference evidence="1 2" key="1">
    <citation type="submission" date="2023-02" db="EMBL/GenBank/DDBJ databases">
        <title>LHISI_Scaffold_Assembly.</title>
        <authorList>
            <person name="Stuart O.P."/>
            <person name="Cleave R."/>
            <person name="Magrath M.J.L."/>
            <person name="Mikheyev A.S."/>
        </authorList>
    </citation>
    <scope>NUCLEOTIDE SEQUENCE [LARGE SCALE GENOMIC DNA]</scope>
    <source>
        <strain evidence="1">Daus_M_001</strain>
        <tissue evidence="1">Leg muscle</tissue>
    </source>
</reference>